<sequence length="649" mass="73633">MSISAIAARKEQQKITAEEKEEQKQEEEKQEQQEQQQQNRKKTERYYYRNSTNQQEQRITSTPKQKNQHTRSTGFIDPDTISNWNPIQEGEQKNYYSQHTSCVIGLRDHQNLIPHGTLQLTVLHGTIQLMGAEITTVGPSSQVQHLFAPPSHPLPIISAKSTTPETTSQQQQQQQRQQQQQQQKQALPLDPNKFHAIIQLQDLHCGIQDVDLLWASSGNKRPIWSSHQHSIHGQTWSIVLSLTPDLARLRLPASWSSSLSELKPNDQRADERSDIYLIEGPKGAGKSTFATLLVNSLLNQFQQVALLDLDPGQPLLTPPTLLSLHVLSSPILGPSFCQLVSPHQPSSHSIYIGHTTPKDCPTRYTEAGLELFNLYTTLQSDLTATCQSSSHHKRRRRGRNTPQIPAQEREHSRRTDQIPLVINTMGWTRGLGQDLLNHLFQSIQPTHIFSFSDRPLLSDIESSTTLEPIGPTPLSLRITPIDCRVLSILSYLHSNPSPSPHFVFISQWDFQYPLWARRPFELRPDRVELPDHPDFNLDHLGHVLNGSLIGFVHRSQGWWIGFGLVRAIDPARNTLHLLTPAYPTSEHNPAHYQLVKYSEPELPLVICLLSDPGPVPYIEKDALNTTSSTVGAEKKRIRRNVQRRSQISR</sequence>
<feature type="compositionally biased region" description="Basic and acidic residues" evidence="9">
    <location>
        <begin position="8"/>
        <end position="32"/>
    </location>
</feature>
<feature type="compositionally biased region" description="Polar residues" evidence="9">
    <location>
        <begin position="49"/>
        <end position="73"/>
    </location>
</feature>
<feature type="compositionally biased region" description="Polar residues" evidence="9">
    <location>
        <begin position="159"/>
        <end position="168"/>
    </location>
</feature>
<name>A0A2N5VEP1_9BASI</name>
<keyword evidence="4" id="KW-0808">Transferase</keyword>
<dbReference type="GO" id="GO:0005524">
    <property type="term" value="F:ATP binding"/>
    <property type="evidence" value="ECO:0007669"/>
    <property type="project" value="UniProtKB-KW"/>
</dbReference>
<gene>
    <name evidence="12" type="ORF">PCANC_10238</name>
</gene>
<protein>
    <recommendedName>
        <fullName evidence="3">Polynucleotide 5'-hydroxyl-kinase GRC3</fullName>
    </recommendedName>
    <alternativeName>
        <fullName evidence="8">Polynucleotide 5'-hydroxyl-kinase NOL9</fullName>
    </alternativeName>
    <alternativeName>
        <fullName evidence="2">Polynucleotide 5'-hydroxyl-kinase grc3</fullName>
    </alternativeName>
</protein>
<evidence type="ECO:0000256" key="3">
    <source>
        <dbReference type="ARBA" id="ARBA00019824"/>
    </source>
</evidence>
<keyword evidence="7" id="KW-0067">ATP-binding</keyword>
<feature type="compositionally biased region" description="Low complexity" evidence="9">
    <location>
        <begin position="169"/>
        <end position="185"/>
    </location>
</feature>
<feature type="region of interest" description="Disordered" evidence="9">
    <location>
        <begin position="148"/>
        <end position="187"/>
    </location>
</feature>
<dbReference type="InterPro" id="IPR057573">
    <property type="entry name" value="NOL9_N"/>
</dbReference>
<feature type="compositionally biased region" description="Basic residues" evidence="9">
    <location>
        <begin position="390"/>
        <end position="399"/>
    </location>
</feature>
<dbReference type="GO" id="GO:0000448">
    <property type="term" value="P:cleavage in ITS2 between 5.8S rRNA and LSU-rRNA of tricistronic rRNA transcript (SSU-rRNA, 5.8S rRNA, LSU-rRNA)"/>
    <property type="evidence" value="ECO:0007669"/>
    <property type="project" value="TreeGrafter"/>
</dbReference>
<dbReference type="PANTHER" id="PTHR12755">
    <property type="entry name" value="CLEAVAGE/POLYADENYLATION FACTOR IA SUBUNIT CLP1P"/>
    <property type="match status" value="1"/>
</dbReference>
<evidence type="ECO:0000256" key="9">
    <source>
        <dbReference type="SAM" id="MobiDB-lite"/>
    </source>
</evidence>
<evidence type="ECO:0000256" key="2">
    <source>
        <dbReference type="ARBA" id="ARBA00018706"/>
    </source>
</evidence>
<dbReference type="Gene3D" id="3.40.50.300">
    <property type="entry name" value="P-loop containing nucleotide triphosphate hydrolases"/>
    <property type="match status" value="1"/>
</dbReference>
<evidence type="ECO:0000259" key="10">
    <source>
        <dbReference type="Pfam" id="PF16575"/>
    </source>
</evidence>
<feature type="domain" description="NOL9 N-terminal" evidence="11">
    <location>
        <begin position="96"/>
        <end position="201"/>
    </location>
</feature>
<keyword evidence="5" id="KW-0547">Nucleotide-binding</keyword>
<comment type="similarity">
    <text evidence="1">Belongs to the Clp1 family. NOL9/GRC3 subfamily.</text>
</comment>
<evidence type="ECO:0000256" key="5">
    <source>
        <dbReference type="ARBA" id="ARBA00022741"/>
    </source>
</evidence>
<comment type="caution">
    <text evidence="12">The sequence shown here is derived from an EMBL/GenBank/DDBJ whole genome shotgun (WGS) entry which is preliminary data.</text>
</comment>
<evidence type="ECO:0000256" key="8">
    <source>
        <dbReference type="ARBA" id="ARBA00071212"/>
    </source>
</evidence>
<proteinExistence type="inferred from homology"/>
<dbReference type="EMBL" id="PGCJ01000103">
    <property type="protein sequence ID" value="PLW48450.1"/>
    <property type="molecule type" value="Genomic_DNA"/>
</dbReference>
<evidence type="ECO:0000256" key="6">
    <source>
        <dbReference type="ARBA" id="ARBA00022777"/>
    </source>
</evidence>
<feature type="region of interest" description="Disordered" evidence="9">
    <location>
        <begin position="629"/>
        <end position="649"/>
    </location>
</feature>
<dbReference type="GO" id="GO:0005634">
    <property type="term" value="C:nucleus"/>
    <property type="evidence" value="ECO:0007669"/>
    <property type="project" value="TreeGrafter"/>
</dbReference>
<dbReference type="PANTHER" id="PTHR12755:SF3">
    <property type="entry name" value="POLYNUCLEOTIDE 5'-HYDROXYL-KINASE NOL9"/>
    <property type="match status" value="1"/>
</dbReference>
<feature type="domain" description="Clp1 P-loop" evidence="10">
    <location>
        <begin position="411"/>
        <end position="466"/>
    </location>
</feature>
<dbReference type="InterPro" id="IPR045116">
    <property type="entry name" value="Clp1/Grc3"/>
</dbReference>
<dbReference type="AlphaFoldDB" id="A0A2N5VEP1"/>
<dbReference type="Pfam" id="PF16575">
    <property type="entry name" value="CLP1_P"/>
    <property type="match status" value="2"/>
</dbReference>
<feature type="region of interest" description="Disordered" evidence="9">
    <location>
        <begin position="386"/>
        <end position="415"/>
    </location>
</feature>
<dbReference type="InterPro" id="IPR027417">
    <property type="entry name" value="P-loop_NTPase"/>
</dbReference>
<dbReference type="Pfam" id="PF24419">
    <property type="entry name" value="Cupin_NOL9"/>
    <property type="match status" value="1"/>
</dbReference>
<evidence type="ECO:0000313" key="12">
    <source>
        <dbReference type="EMBL" id="PLW48450.1"/>
    </source>
</evidence>
<dbReference type="OrthoDB" id="2405412at2759"/>
<dbReference type="Proteomes" id="UP000235388">
    <property type="component" value="Unassembled WGS sequence"/>
</dbReference>
<evidence type="ECO:0000313" key="13">
    <source>
        <dbReference type="Proteomes" id="UP000235388"/>
    </source>
</evidence>
<accession>A0A2N5VEP1</accession>
<dbReference type="STRING" id="200324.A0A2N5VEP1"/>
<evidence type="ECO:0000256" key="1">
    <source>
        <dbReference type="ARBA" id="ARBA00011003"/>
    </source>
</evidence>
<keyword evidence="6" id="KW-0418">Kinase</keyword>
<evidence type="ECO:0000256" key="4">
    <source>
        <dbReference type="ARBA" id="ARBA00022679"/>
    </source>
</evidence>
<reference evidence="12 13" key="1">
    <citation type="submission" date="2017-11" db="EMBL/GenBank/DDBJ databases">
        <title>De novo assembly and phasing of dikaryotic genomes from two isolates of Puccinia coronata f. sp. avenae, the causal agent of oat crown rust.</title>
        <authorList>
            <person name="Miller M.E."/>
            <person name="Zhang Y."/>
            <person name="Omidvar V."/>
            <person name="Sperschneider J."/>
            <person name="Schwessinger B."/>
            <person name="Raley C."/>
            <person name="Palmer J.M."/>
            <person name="Garnica D."/>
            <person name="Upadhyaya N."/>
            <person name="Rathjen J."/>
            <person name="Taylor J.M."/>
            <person name="Park R.F."/>
            <person name="Dodds P.N."/>
            <person name="Hirsch C.D."/>
            <person name="Kianian S.F."/>
            <person name="Figueroa M."/>
        </authorList>
    </citation>
    <scope>NUCLEOTIDE SEQUENCE [LARGE SCALE GENOMIC DNA]</scope>
    <source>
        <strain evidence="12">12NC29</strain>
    </source>
</reference>
<feature type="region of interest" description="Disordered" evidence="9">
    <location>
        <begin position="1"/>
        <end position="82"/>
    </location>
</feature>
<dbReference type="InterPro" id="IPR032319">
    <property type="entry name" value="CLP1_P"/>
</dbReference>
<organism evidence="12 13">
    <name type="scientific">Puccinia coronata f. sp. avenae</name>
    <dbReference type="NCBI Taxonomy" id="200324"/>
    <lineage>
        <taxon>Eukaryota</taxon>
        <taxon>Fungi</taxon>
        <taxon>Dikarya</taxon>
        <taxon>Basidiomycota</taxon>
        <taxon>Pucciniomycotina</taxon>
        <taxon>Pucciniomycetes</taxon>
        <taxon>Pucciniales</taxon>
        <taxon>Pucciniaceae</taxon>
        <taxon>Puccinia</taxon>
    </lineage>
</organism>
<evidence type="ECO:0000256" key="7">
    <source>
        <dbReference type="ARBA" id="ARBA00022840"/>
    </source>
</evidence>
<feature type="domain" description="Clp1 P-loop" evidence="10">
    <location>
        <begin position="280"/>
        <end position="378"/>
    </location>
</feature>
<dbReference type="SUPFAM" id="SSF52540">
    <property type="entry name" value="P-loop containing nucleoside triphosphate hydrolases"/>
    <property type="match status" value="1"/>
</dbReference>
<dbReference type="GO" id="GO:0051731">
    <property type="term" value="F:polynucleotide 5'-hydroxyl-kinase activity"/>
    <property type="evidence" value="ECO:0007669"/>
    <property type="project" value="InterPro"/>
</dbReference>
<evidence type="ECO:0000259" key="11">
    <source>
        <dbReference type="Pfam" id="PF24419"/>
    </source>
</evidence>
<keyword evidence="13" id="KW-1185">Reference proteome</keyword>